<name>M4V919_9BACT</name>
<accession>M4V919</accession>
<dbReference type="eggNOG" id="ENOG5030TSF">
    <property type="taxonomic scope" value="Bacteria"/>
</dbReference>
<evidence type="ECO:0000313" key="2">
    <source>
        <dbReference type="EMBL" id="AGH94945.1"/>
    </source>
</evidence>
<dbReference type="NCBIfam" id="TIGR04565">
    <property type="entry name" value="OMP_myx_plus"/>
    <property type="match status" value="1"/>
</dbReference>
<dbReference type="HOGENOM" id="CLU_1154622_0_0_7"/>
<evidence type="ECO:0000313" key="3">
    <source>
        <dbReference type="Proteomes" id="UP000012040"/>
    </source>
</evidence>
<proteinExistence type="predicted"/>
<organism evidence="2 3">
    <name type="scientific">Pseudobdellovibrio exovorus JSS</name>
    <dbReference type="NCBI Taxonomy" id="1184267"/>
    <lineage>
        <taxon>Bacteria</taxon>
        <taxon>Pseudomonadati</taxon>
        <taxon>Bdellovibrionota</taxon>
        <taxon>Bdellovibrionia</taxon>
        <taxon>Bdellovibrionales</taxon>
        <taxon>Pseudobdellovibrionaceae</taxon>
        <taxon>Pseudobdellovibrio</taxon>
    </lineage>
</organism>
<protein>
    <recommendedName>
        <fullName evidence="4">Outer membrane beta-barrel domain-containing protein</fullName>
    </recommendedName>
</protein>
<evidence type="ECO:0000256" key="1">
    <source>
        <dbReference type="SAM" id="SignalP"/>
    </source>
</evidence>
<sequence>MVFTLKIEVSVVINMVKSILVSAILAATVMAFSFQSKAADLNVPQDELAQETVYPLFDNPVSVRNRNVQDSGTFDIGIFGGAAITEPIANTSKFGLSLNYHFNEAHALGLLYAKNSTGLSKDAQAMKDEFNLDFNRAPFPEYSLMADYNYKLYYGKLSVTKNGVLNTSIFVSAAGGMIKYVHKSYPAIAIGIGERFYFTNHLALKIDLRMFFNNAPIPFKAGALREGVDPVPSYDSFAERLTYTTNLEIGLNYLF</sequence>
<dbReference type="PATRIC" id="fig|1184267.3.peg.734"/>
<reference evidence="2 3" key="1">
    <citation type="journal article" date="2013" name="ISME J.">
        <title>By their genes ye shall know them: genomic signatures of predatory bacteria.</title>
        <authorList>
            <person name="Pasternak Z."/>
            <person name="Pietrokovski S."/>
            <person name="Rotem O."/>
            <person name="Gophna U."/>
            <person name="Lurie-Weinberger M.N."/>
            <person name="Jurkevitch E."/>
        </authorList>
    </citation>
    <scope>NUCLEOTIDE SEQUENCE [LARGE SCALE GENOMIC DNA]</scope>
    <source>
        <strain evidence="2 3">JSS</strain>
    </source>
</reference>
<dbReference type="SUPFAM" id="SSF56925">
    <property type="entry name" value="OMPA-like"/>
    <property type="match status" value="1"/>
</dbReference>
<gene>
    <name evidence="2" type="ORF">A11Q_725</name>
</gene>
<dbReference type="EMBL" id="CP003537">
    <property type="protein sequence ID" value="AGH94945.1"/>
    <property type="molecule type" value="Genomic_DNA"/>
</dbReference>
<dbReference type="Proteomes" id="UP000012040">
    <property type="component" value="Chromosome"/>
</dbReference>
<keyword evidence="3" id="KW-1185">Reference proteome</keyword>
<dbReference type="InterPro" id="IPR011250">
    <property type="entry name" value="OMP/PagP_B-barrel"/>
</dbReference>
<keyword evidence="1" id="KW-0732">Signal</keyword>
<evidence type="ECO:0008006" key="4">
    <source>
        <dbReference type="Google" id="ProtNLM"/>
    </source>
</evidence>
<feature type="chain" id="PRO_5004060061" description="Outer membrane beta-barrel domain-containing protein" evidence="1">
    <location>
        <begin position="39"/>
        <end position="255"/>
    </location>
</feature>
<dbReference type="InterPro" id="IPR030820">
    <property type="entry name" value="OMP_myx_plus_Proteobacteria"/>
</dbReference>
<dbReference type="STRING" id="1184267.A11Q_725"/>
<dbReference type="Gene3D" id="2.40.160.20">
    <property type="match status" value="1"/>
</dbReference>
<dbReference type="KEGG" id="bex:A11Q_725"/>
<feature type="signal peptide" evidence="1">
    <location>
        <begin position="1"/>
        <end position="38"/>
    </location>
</feature>
<dbReference type="AlphaFoldDB" id="M4V919"/>